<dbReference type="Proteomes" id="UP000030758">
    <property type="component" value="Unassembled WGS sequence"/>
</dbReference>
<organism evidence="1">
    <name type="scientific">Trichuris suis</name>
    <name type="common">pig whipworm</name>
    <dbReference type="NCBI Taxonomy" id="68888"/>
    <lineage>
        <taxon>Eukaryota</taxon>
        <taxon>Metazoa</taxon>
        <taxon>Ecdysozoa</taxon>
        <taxon>Nematoda</taxon>
        <taxon>Enoplea</taxon>
        <taxon>Dorylaimia</taxon>
        <taxon>Trichinellida</taxon>
        <taxon>Trichuridae</taxon>
        <taxon>Trichuris</taxon>
    </lineage>
</organism>
<name>A0A085MTC7_9BILA</name>
<sequence length="134" mass="15336">MDCTNFDKYLTPLYNQPQPNTLKDSITSLWTPFKLQTTKHSFRRKGELLFAAPHKVTPPRRSYQPTRYQMAAHGTAVVYILVNIHLPLEEGRRHTFVAPYEPAQATLHCSSGLSIKITSTEYVTEVFRVVLVCI</sequence>
<dbReference type="EMBL" id="KL367665">
    <property type="protein sequence ID" value="KFD60473.1"/>
    <property type="molecule type" value="Genomic_DNA"/>
</dbReference>
<reference evidence="1" key="1">
    <citation type="journal article" date="2014" name="Nat. Genet.">
        <title>Genome and transcriptome of the porcine whipworm Trichuris suis.</title>
        <authorList>
            <person name="Jex A.R."/>
            <person name="Nejsum P."/>
            <person name="Schwarz E.M."/>
            <person name="Hu L."/>
            <person name="Young N.D."/>
            <person name="Hall R.S."/>
            <person name="Korhonen P.K."/>
            <person name="Liao S."/>
            <person name="Thamsborg S."/>
            <person name="Xia J."/>
            <person name="Xu P."/>
            <person name="Wang S."/>
            <person name="Scheerlinck J.P."/>
            <person name="Hofmann A."/>
            <person name="Sternberg P.W."/>
            <person name="Wang J."/>
            <person name="Gasser R.B."/>
        </authorList>
    </citation>
    <scope>NUCLEOTIDE SEQUENCE [LARGE SCALE GENOMIC DNA]</scope>
    <source>
        <strain evidence="1">DCEP-RM93F</strain>
    </source>
</reference>
<accession>A0A085MTC7</accession>
<dbReference type="AlphaFoldDB" id="A0A085MTC7"/>
<protein>
    <submittedName>
        <fullName evidence="1">Uncharacterized protein</fullName>
    </submittedName>
</protein>
<evidence type="ECO:0000313" key="1">
    <source>
        <dbReference type="EMBL" id="KFD60473.1"/>
    </source>
</evidence>
<gene>
    <name evidence="1" type="ORF">M514_11342</name>
</gene>
<proteinExistence type="predicted"/>